<dbReference type="PROSITE" id="PS51384">
    <property type="entry name" value="FAD_FR"/>
    <property type="match status" value="1"/>
</dbReference>
<dbReference type="InterPro" id="IPR017938">
    <property type="entry name" value="Riboflavin_synthase-like_b-brl"/>
</dbReference>
<evidence type="ECO:0000256" key="6">
    <source>
        <dbReference type="PIRSR" id="PIRSR601834-1"/>
    </source>
</evidence>
<dbReference type="PANTHER" id="PTHR19370">
    <property type="entry name" value="NADH-CYTOCHROME B5 REDUCTASE"/>
    <property type="match status" value="1"/>
</dbReference>
<dbReference type="Pfam" id="PF09791">
    <property type="entry name" value="Oxidored-like"/>
    <property type="match status" value="1"/>
</dbReference>
<evidence type="ECO:0000313" key="9">
    <source>
        <dbReference type="Proteomes" id="UP001168821"/>
    </source>
</evidence>
<keyword evidence="3 6" id="KW-0285">Flavoprotein</keyword>
<comment type="similarity">
    <text evidence="2">Belongs to the flavoprotein pyridine nucleotide cytochrome reductase family.</text>
</comment>
<keyword evidence="4 6" id="KW-0274">FAD</keyword>
<dbReference type="SUPFAM" id="SSF52343">
    <property type="entry name" value="Ferredoxin reductase-like, C-terminal NADP-linked domain"/>
    <property type="match status" value="1"/>
</dbReference>
<dbReference type="Gene3D" id="2.40.30.10">
    <property type="entry name" value="Translation factors"/>
    <property type="match status" value="1"/>
</dbReference>
<dbReference type="Pfam" id="PF00175">
    <property type="entry name" value="NAD_binding_1"/>
    <property type="match status" value="1"/>
</dbReference>
<dbReference type="Pfam" id="PF00970">
    <property type="entry name" value="FAD_binding_6"/>
    <property type="match status" value="1"/>
</dbReference>
<comment type="caution">
    <text evidence="8">The sequence shown here is derived from an EMBL/GenBank/DDBJ whole genome shotgun (WGS) entry which is preliminary data.</text>
</comment>
<feature type="binding site" evidence="6">
    <location>
        <position position="135"/>
    </location>
    <ligand>
        <name>FAD</name>
        <dbReference type="ChEBI" id="CHEBI:57692"/>
    </ligand>
</feature>
<dbReference type="InterPro" id="IPR017927">
    <property type="entry name" value="FAD-bd_FR_type"/>
</dbReference>
<dbReference type="AlphaFoldDB" id="A0AA38HMK9"/>
<dbReference type="InterPro" id="IPR001834">
    <property type="entry name" value="CBR-like"/>
</dbReference>
<dbReference type="InterPro" id="IPR001433">
    <property type="entry name" value="OxRdtase_FAD/NAD-bd"/>
</dbReference>
<protein>
    <recommendedName>
        <fullName evidence="7">FAD-binding FR-type domain-containing protein</fullName>
    </recommendedName>
</protein>
<evidence type="ECO:0000313" key="8">
    <source>
        <dbReference type="EMBL" id="KAJ3639242.1"/>
    </source>
</evidence>
<dbReference type="Proteomes" id="UP001168821">
    <property type="component" value="Unassembled WGS sequence"/>
</dbReference>
<dbReference type="InterPro" id="IPR019180">
    <property type="entry name" value="Oxidoreductase-like_N"/>
</dbReference>
<reference evidence="8" key="1">
    <citation type="journal article" date="2023" name="G3 (Bethesda)">
        <title>Whole genome assemblies of Zophobas morio and Tenebrio molitor.</title>
        <authorList>
            <person name="Kaur S."/>
            <person name="Stinson S.A."/>
            <person name="diCenzo G.C."/>
        </authorList>
    </citation>
    <scope>NUCLEOTIDE SEQUENCE</scope>
    <source>
        <strain evidence="8">QUZm001</strain>
    </source>
</reference>
<feature type="binding site" evidence="6">
    <location>
        <position position="136"/>
    </location>
    <ligand>
        <name>FAD</name>
        <dbReference type="ChEBI" id="CHEBI:57692"/>
    </ligand>
</feature>
<dbReference type="GO" id="GO:0016491">
    <property type="term" value="F:oxidoreductase activity"/>
    <property type="evidence" value="ECO:0007669"/>
    <property type="project" value="UniProtKB-KW"/>
</dbReference>
<dbReference type="PRINTS" id="PR00406">
    <property type="entry name" value="CYTB5RDTASE"/>
</dbReference>
<evidence type="ECO:0000259" key="7">
    <source>
        <dbReference type="PROSITE" id="PS51384"/>
    </source>
</evidence>
<name>A0AA38HMK9_9CUCU</name>
<keyword evidence="5" id="KW-0560">Oxidoreductase</keyword>
<comment type="cofactor">
    <cofactor evidence="1 6">
        <name>FAD</name>
        <dbReference type="ChEBI" id="CHEBI:57692"/>
    </cofactor>
</comment>
<dbReference type="CDD" id="cd06183">
    <property type="entry name" value="cyt_b5_reduct_like"/>
    <property type="match status" value="1"/>
</dbReference>
<dbReference type="PANTHER" id="PTHR19370:SF184">
    <property type="entry name" value="NADH-CYTOCHROME B5 REDUCTASE-LIKE"/>
    <property type="match status" value="1"/>
</dbReference>
<feature type="domain" description="FAD-binding FR-type" evidence="7">
    <location>
        <begin position="52"/>
        <end position="160"/>
    </location>
</feature>
<keyword evidence="9" id="KW-1185">Reference proteome</keyword>
<sequence length="292" mass="33464">MEPPEPPDESDCCNSGCNPCILDVYEAQLQKYKDNLKKSTLRPLEVNSISPSSYTIFVVVAVRRISPTVLLLKFEYADTKDKTPNCFKYNCGQYLLLRGQDGDGEFTRAYTPIPVENEIKLGFTTLVRVYPFGRMSRLLKKLQVGDKTSWRGPYGDFTINYNYKYLLFIAQGTGIAPVFSVISEIINNPECESFIKLFFCCCDCDDILLRNELYDLGAYWNFSCEIFLSNSNNLVKKYNEVVHECKLTTNIVTNYINGKNNLQTLICGSDNFTQFFKNEVEKLVESNNVYLF</sequence>
<dbReference type="EMBL" id="JALNTZ010000011">
    <property type="protein sequence ID" value="KAJ3639242.1"/>
    <property type="molecule type" value="Genomic_DNA"/>
</dbReference>
<dbReference type="Gene3D" id="3.40.50.80">
    <property type="entry name" value="Nucleotide-binding domain of ferredoxin-NADP reductase (FNR) module"/>
    <property type="match status" value="1"/>
</dbReference>
<proteinExistence type="inferred from homology"/>
<evidence type="ECO:0000256" key="5">
    <source>
        <dbReference type="ARBA" id="ARBA00023002"/>
    </source>
</evidence>
<evidence type="ECO:0000256" key="4">
    <source>
        <dbReference type="ARBA" id="ARBA00022827"/>
    </source>
</evidence>
<accession>A0AA38HMK9</accession>
<evidence type="ECO:0000256" key="3">
    <source>
        <dbReference type="ARBA" id="ARBA00022630"/>
    </source>
</evidence>
<feature type="binding site" evidence="6">
    <location>
        <position position="110"/>
    </location>
    <ligand>
        <name>FAD</name>
        <dbReference type="ChEBI" id="CHEBI:57692"/>
    </ligand>
</feature>
<evidence type="ECO:0000256" key="1">
    <source>
        <dbReference type="ARBA" id="ARBA00001974"/>
    </source>
</evidence>
<feature type="binding site" evidence="6">
    <location>
        <position position="108"/>
    </location>
    <ligand>
        <name>FAD</name>
        <dbReference type="ChEBI" id="CHEBI:57692"/>
    </ligand>
</feature>
<organism evidence="8 9">
    <name type="scientific">Zophobas morio</name>
    <dbReference type="NCBI Taxonomy" id="2755281"/>
    <lineage>
        <taxon>Eukaryota</taxon>
        <taxon>Metazoa</taxon>
        <taxon>Ecdysozoa</taxon>
        <taxon>Arthropoda</taxon>
        <taxon>Hexapoda</taxon>
        <taxon>Insecta</taxon>
        <taxon>Pterygota</taxon>
        <taxon>Neoptera</taxon>
        <taxon>Endopterygota</taxon>
        <taxon>Coleoptera</taxon>
        <taxon>Polyphaga</taxon>
        <taxon>Cucujiformia</taxon>
        <taxon>Tenebrionidae</taxon>
        <taxon>Zophobas</taxon>
    </lineage>
</organism>
<evidence type="ECO:0000256" key="2">
    <source>
        <dbReference type="ARBA" id="ARBA00006105"/>
    </source>
</evidence>
<gene>
    <name evidence="8" type="ORF">Zmor_003922</name>
</gene>
<dbReference type="InterPro" id="IPR039261">
    <property type="entry name" value="FNR_nucleotide-bd"/>
</dbReference>
<dbReference type="SUPFAM" id="SSF63380">
    <property type="entry name" value="Riboflavin synthase domain-like"/>
    <property type="match status" value="1"/>
</dbReference>
<dbReference type="InterPro" id="IPR008333">
    <property type="entry name" value="Cbr1-like_FAD-bd_dom"/>
</dbReference>
<feature type="binding site" evidence="6">
    <location>
        <position position="126"/>
    </location>
    <ligand>
        <name>FAD</name>
        <dbReference type="ChEBI" id="CHEBI:57692"/>
    </ligand>
</feature>